<protein>
    <submittedName>
        <fullName evidence="3">Uncharacterized protein</fullName>
    </submittedName>
</protein>
<organism evidence="3">
    <name type="scientific">Oryza glumipatula</name>
    <dbReference type="NCBI Taxonomy" id="40148"/>
    <lineage>
        <taxon>Eukaryota</taxon>
        <taxon>Viridiplantae</taxon>
        <taxon>Streptophyta</taxon>
        <taxon>Embryophyta</taxon>
        <taxon>Tracheophyta</taxon>
        <taxon>Spermatophyta</taxon>
        <taxon>Magnoliopsida</taxon>
        <taxon>Liliopsida</taxon>
        <taxon>Poales</taxon>
        <taxon>Poaceae</taxon>
        <taxon>BOP clade</taxon>
        <taxon>Oryzoideae</taxon>
        <taxon>Oryzeae</taxon>
        <taxon>Oryzinae</taxon>
        <taxon>Oryza</taxon>
    </lineage>
</organism>
<evidence type="ECO:0000313" key="4">
    <source>
        <dbReference type="Proteomes" id="UP000026961"/>
    </source>
</evidence>
<sequence>MYTSPLLLLLLLLQAPAGCSLARAVESVDDPRYTPHDEHADNSTSDIRQGSPGTSSCGDPKLEATTTYDS</sequence>
<feature type="compositionally biased region" description="Polar residues" evidence="1">
    <location>
        <begin position="42"/>
        <end position="57"/>
    </location>
</feature>
<dbReference type="HOGENOM" id="CLU_203469_0_0_1"/>
<keyword evidence="4" id="KW-1185">Reference proteome</keyword>
<evidence type="ECO:0000256" key="1">
    <source>
        <dbReference type="SAM" id="MobiDB-lite"/>
    </source>
</evidence>
<feature type="region of interest" description="Disordered" evidence="1">
    <location>
        <begin position="28"/>
        <end position="70"/>
    </location>
</feature>
<proteinExistence type="predicted"/>
<evidence type="ECO:0000313" key="3">
    <source>
        <dbReference type="EnsemblPlants" id="OGLUM06G20410.1"/>
    </source>
</evidence>
<feature type="compositionally biased region" description="Basic and acidic residues" evidence="1">
    <location>
        <begin position="29"/>
        <end position="41"/>
    </location>
</feature>
<keyword evidence="2" id="KW-0732">Signal</keyword>
<feature type="chain" id="PRO_5002353182" evidence="2">
    <location>
        <begin position="23"/>
        <end position="70"/>
    </location>
</feature>
<feature type="signal peptide" evidence="2">
    <location>
        <begin position="1"/>
        <end position="22"/>
    </location>
</feature>
<name>A0A0E0AB81_9ORYZ</name>
<dbReference type="EnsemblPlants" id="OGLUM06G20410.1">
    <property type="protein sequence ID" value="OGLUM06G20410.1"/>
    <property type="gene ID" value="OGLUM06G20410"/>
</dbReference>
<dbReference type="Proteomes" id="UP000026961">
    <property type="component" value="Chromosome 6"/>
</dbReference>
<dbReference type="AlphaFoldDB" id="A0A0E0AB81"/>
<evidence type="ECO:0000256" key="2">
    <source>
        <dbReference type="SAM" id="SignalP"/>
    </source>
</evidence>
<dbReference type="Gramene" id="OGLUM06G20410.1">
    <property type="protein sequence ID" value="OGLUM06G20410.1"/>
    <property type="gene ID" value="OGLUM06G20410"/>
</dbReference>
<accession>A0A0E0AB81</accession>
<reference evidence="3" key="2">
    <citation type="submission" date="2018-05" db="EMBL/GenBank/DDBJ databases">
        <title>OgluRS3 (Oryza glumaepatula Reference Sequence Version 3).</title>
        <authorList>
            <person name="Zhang J."/>
            <person name="Kudrna D."/>
            <person name="Lee S."/>
            <person name="Talag J."/>
            <person name="Welchert J."/>
            <person name="Wing R.A."/>
        </authorList>
    </citation>
    <scope>NUCLEOTIDE SEQUENCE [LARGE SCALE GENOMIC DNA]</scope>
</reference>
<reference evidence="3" key="1">
    <citation type="submission" date="2015-04" db="UniProtKB">
        <authorList>
            <consortium name="EnsemblPlants"/>
        </authorList>
    </citation>
    <scope>IDENTIFICATION</scope>
</reference>